<name>A0A818REZ1_9BILA</name>
<sequence length="506" mass="59393">MSTCEPVSLREMNQLMLNLPDLQHLELVTKGLLDMTDGQSWEEMAHSLLTFNFKISVCMDWIEDIVESFRTPFWLEEKRWFVACTWDGLYSVPYFSDVCTNTSFRPPLYSSVTDKALFCDHINHFILNESPKQIRYYFRHMKKLEIASSESLEMLSVFIDMNSIECLVVSTLIELSKILWMFQLMPRLKTLSINTQVSYFLQESHKIRLECIENLEINDPLLNNDYYVVEQLCQTFPCVETLCISSLKWAELIPRVIERLKNLSNVTIYFEKLASPQQPNQLQEIGTRYIQTIADEARHLKHATYSDRHYWSSDENQTSWFCYHCWIQRKVPEAFYQKHWPLQRGYNYYRIDHFLQRNFFLKLLRPFVFQPSLEFSVCYAMLSPFGRWYAPLIQFVVLVLCSLIPGSYIDLFSINVAQLLGMYLGGLVDYTDRLKLVEISDAEYFHFEKSRVTELLYDSPPVTRTLPEVSLVVVLRERVAASVAEGVHCPVSGSYISELSKLPVYQ</sequence>
<evidence type="ECO:0000313" key="1">
    <source>
        <dbReference type="EMBL" id="CAF3656452.1"/>
    </source>
</evidence>
<proteinExistence type="predicted"/>
<dbReference type="AlphaFoldDB" id="A0A818REZ1"/>
<dbReference type="EMBL" id="CAJNYU010003261">
    <property type="protein sequence ID" value="CAF3656452.1"/>
    <property type="molecule type" value="Genomic_DNA"/>
</dbReference>
<comment type="caution">
    <text evidence="1">The sequence shown here is derived from an EMBL/GenBank/DDBJ whole genome shotgun (WGS) entry which is preliminary data.</text>
</comment>
<accession>A0A818REZ1</accession>
<reference evidence="1" key="1">
    <citation type="submission" date="2021-02" db="EMBL/GenBank/DDBJ databases">
        <authorList>
            <person name="Nowell W R."/>
        </authorList>
    </citation>
    <scope>NUCLEOTIDE SEQUENCE</scope>
</reference>
<protein>
    <submittedName>
        <fullName evidence="1">Uncharacterized protein</fullName>
    </submittedName>
</protein>
<evidence type="ECO:0000313" key="2">
    <source>
        <dbReference type="Proteomes" id="UP000663869"/>
    </source>
</evidence>
<organism evidence="1 2">
    <name type="scientific">Rotaria socialis</name>
    <dbReference type="NCBI Taxonomy" id="392032"/>
    <lineage>
        <taxon>Eukaryota</taxon>
        <taxon>Metazoa</taxon>
        <taxon>Spiralia</taxon>
        <taxon>Gnathifera</taxon>
        <taxon>Rotifera</taxon>
        <taxon>Eurotatoria</taxon>
        <taxon>Bdelloidea</taxon>
        <taxon>Philodinida</taxon>
        <taxon>Philodinidae</taxon>
        <taxon>Rotaria</taxon>
    </lineage>
</organism>
<gene>
    <name evidence="1" type="ORF">FME351_LOCUS24798</name>
</gene>
<dbReference type="Proteomes" id="UP000663869">
    <property type="component" value="Unassembled WGS sequence"/>
</dbReference>